<dbReference type="PANTHER" id="PTHR43567:SF1">
    <property type="entry name" value="FLAVOREDOXIN"/>
    <property type="match status" value="1"/>
</dbReference>
<evidence type="ECO:0000256" key="1">
    <source>
        <dbReference type="ARBA" id="ARBA00001917"/>
    </source>
</evidence>
<proteinExistence type="predicted"/>
<dbReference type="SMART" id="SM00903">
    <property type="entry name" value="Flavin_Reduct"/>
    <property type="match status" value="1"/>
</dbReference>
<dbReference type="PANTHER" id="PTHR43567">
    <property type="entry name" value="FLAVOREDOXIN-RELATED-RELATED"/>
    <property type="match status" value="1"/>
</dbReference>
<dbReference type="Proteomes" id="UP000683428">
    <property type="component" value="Chromosome"/>
</dbReference>
<sequence>MTSPLPVPLPQAYKLLNHGPVTLVTTAHGGQSNVMAAAWVMPLDFDPPLVCLVLDSQTYSRGLLDASGEFALNLPVRAQAAKVLAAGSCSARELAGRGKLERCGFATFPATQVQAPLIQGCAAWLECRVQPQPENERRHDLFIARVEAAWADPDIFSDGRWHFPDEACRTLHYVAGGQFFVTGEAFEATPLPPAEP</sequence>
<evidence type="ECO:0000259" key="3">
    <source>
        <dbReference type="SMART" id="SM00903"/>
    </source>
</evidence>
<keyword evidence="2" id="KW-0285">Flavoprotein</keyword>
<dbReference type="GO" id="GO:0010181">
    <property type="term" value="F:FMN binding"/>
    <property type="evidence" value="ECO:0007669"/>
    <property type="project" value="InterPro"/>
</dbReference>
<dbReference type="RefSeq" id="WP_216128271.1">
    <property type="nucleotide sequence ID" value="NZ_CP064782.1"/>
</dbReference>
<dbReference type="InterPro" id="IPR052174">
    <property type="entry name" value="Flavoredoxin"/>
</dbReference>
<name>A0A975XUM3_9RHOO</name>
<organism evidence="4 5">
    <name type="scientific">Azospira inquinata</name>
    <dbReference type="NCBI Taxonomy" id="2785627"/>
    <lineage>
        <taxon>Bacteria</taxon>
        <taxon>Pseudomonadati</taxon>
        <taxon>Pseudomonadota</taxon>
        <taxon>Betaproteobacteria</taxon>
        <taxon>Rhodocyclales</taxon>
        <taxon>Rhodocyclaceae</taxon>
        <taxon>Azospira</taxon>
    </lineage>
</organism>
<protein>
    <submittedName>
        <fullName evidence="4">Flavin reductase family protein</fullName>
    </submittedName>
</protein>
<dbReference type="InterPro" id="IPR002563">
    <property type="entry name" value="Flavin_Rdtase-like_dom"/>
</dbReference>
<evidence type="ECO:0000313" key="5">
    <source>
        <dbReference type="Proteomes" id="UP000683428"/>
    </source>
</evidence>
<comment type="cofactor">
    <cofactor evidence="1">
        <name>FMN</name>
        <dbReference type="ChEBI" id="CHEBI:58210"/>
    </cofactor>
</comment>
<evidence type="ECO:0000256" key="2">
    <source>
        <dbReference type="ARBA" id="ARBA00022630"/>
    </source>
</evidence>
<dbReference type="AlphaFoldDB" id="A0A975XUM3"/>
<dbReference type="Pfam" id="PF01613">
    <property type="entry name" value="Flavin_Reduct"/>
    <property type="match status" value="1"/>
</dbReference>
<keyword evidence="5" id="KW-1185">Reference proteome</keyword>
<accession>A0A975XUM3</accession>
<evidence type="ECO:0000313" key="4">
    <source>
        <dbReference type="EMBL" id="QWT48934.1"/>
    </source>
</evidence>
<dbReference type="KEGG" id="aiq:Azoinq_14090"/>
<dbReference type="EMBL" id="CP064782">
    <property type="protein sequence ID" value="QWT48934.1"/>
    <property type="molecule type" value="Genomic_DNA"/>
</dbReference>
<reference evidence="4" key="1">
    <citation type="submission" date="2020-11" db="EMBL/GenBank/DDBJ databases">
        <title>Azospira inquinata sp. nov.</title>
        <authorList>
            <person name="Moe W.M."/>
            <person name="Mikes M.C."/>
        </authorList>
    </citation>
    <scope>NUCLEOTIDE SEQUENCE</scope>
    <source>
        <strain evidence="4">Azo-3</strain>
    </source>
</reference>
<gene>
    <name evidence="4" type="ORF">Azoinq_14090</name>
</gene>
<feature type="domain" description="Flavin reductase like" evidence="3">
    <location>
        <begin position="15"/>
        <end position="163"/>
    </location>
</feature>